<dbReference type="PROSITE" id="PS51011">
    <property type="entry name" value="ARID"/>
    <property type="match status" value="1"/>
</dbReference>
<dbReference type="AlphaFoldDB" id="A0A8J5H7G7"/>
<protein>
    <recommendedName>
        <fullName evidence="1">ARID domain-containing protein</fullName>
    </recommendedName>
</protein>
<dbReference type="PANTHER" id="PTHR46872">
    <property type="entry name" value="DNA BINDING PROTEIN"/>
    <property type="match status" value="1"/>
</dbReference>
<dbReference type="OrthoDB" id="1938591at2759"/>
<reference evidence="2 3" key="1">
    <citation type="submission" date="2020-08" db="EMBL/GenBank/DDBJ databases">
        <title>Plant Genome Project.</title>
        <authorList>
            <person name="Zhang R.-G."/>
        </authorList>
    </citation>
    <scope>NUCLEOTIDE SEQUENCE [LARGE SCALE GENOMIC DNA]</scope>
    <source>
        <tissue evidence="2">Rhizome</tissue>
    </source>
</reference>
<name>A0A8J5H7G7_ZINOF</name>
<proteinExistence type="predicted"/>
<gene>
    <name evidence="2" type="ORF">ZIOFF_021728</name>
</gene>
<dbReference type="CDD" id="cd00167">
    <property type="entry name" value="SANT"/>
    <property type="match status" value="1"/>
</dbReference>
<dbReference type="InterPro" id="IPR001606">
    <property type="entry name" value="ARID_dom"/>
</dbReference>
<keyword evidence="3" id="KW-1185">Reference proteome</keyword>
<evidence type="ECO:0000313" key="2">
    <source>
        <dbReference type="EMBL" id="KAG6518324.1"/>
    </source>
</evidence>
<dbReference type="InterPro" id="IPR001005">
    <property type="entry name" value="SANT/Myb"/>
</dbReference>
<dbReference type="CDD" id="cd16100">
    <property type="entry name" value="ARID"/>
    <property type="match status" value="1"/>
</dbReference>
<evidence type="ECO:0000259" key="1">
    <source>
        <dbReference type="PROSITE" id="PS51011"/>
    </source>
</evidence>
<dbReference type="Proteomes" id="UP000734854">
    <property type="component" value="Unassembled WGS sequence"/>
</dbReference>
<evidence type="ECO:0000313" key="3">
    <source>
        <dbReference type="Proteomes" id="UP000734854"/>
    </source>
</evidence>
<organism evidence="2 3">
    <name type="scientific">Zingiber officinale</name>
    <name type="common">Ginger</name>
    <name type="synonym">Amomum zingiber</name>
    <dbReference type="NCBI Taxonomy" id="94328"/>
    <lineage>
        <taxon>Eukaryota</taxon>
        <taxon>Viridiplantae</taxon>
        <taxon>Streptophyta</taxon>
        <taxon>Embryophyta</taxon>
        <taxon>Tracheophyta</taxon>
        <taxon>Spermatophyta</taxon>
        <taxon>Magnoliopsida</taxon>
        <taxon>Liliopsida</taxon>
        <taxon>Zingiberales</taxon>
        <taxon>Zingiberaceae</taxon>
        <taxon>Zingiber</taxon>
    </lineage>
</organism>
<feature type="domain" description="ARID" evidence="1">
    <location>
        <begin position="44"/>
        <end position="137"/>
    </location>
</feature>
<dbReference type="SMART" id="SM00501">
    <property type="entry name" value="BRIGHT"/>
    <property type="match status" value="1"/>
</dbReference>
<accession>A0A8J5H7G7</accession>
<dbReference type="GO" id="GO:0003677">
    <property type="term" value="F:DNA binding"/>
    <property type="evidence" value="ECO:0007669"/>
    <property type="project" value="InterPro"/>
</dbReference>
<comment type="caution">
    <text evidence="2">The sequence shown here is derived from an EMBL/GenBank/DDBJ whole genome shotgun (WGS) entry which is preliminary data.</text>
</comment>
<dbReference type="PANTHER" id="PTHR46872:SF10">
    <property type="entry name" value="MYB-LIKE DOMAIN-CONTAINING PROTEIN"/>
    <property type="match status" value="1"/>
</dbReference>
<sequence>MDRSSMASTSPRRLHSVAEILKLLHSVGHCSDLDVSNLDSTGSDSLGCQFDRILSSFLKNICKNGQIQSLPATLRDGSPIDLFKLYSMVQREGGYGAVSKDCKWKSVAEAMGLDPCMEMSLKLVFLNYLLELWLQISENKMENREPKRHKNAGTSFVSSSSCKTINYKMVGEPMPPLNTNKDQFSTTLVDAKSNAKDVVTLGGFVANGGSNHKKRKKQPLAPMLNWLRKVATHPFHPSLANTLTSNTSKNNSSEVGKLYAQALLAAQARSFRRRSSRSSPNLLPLLVGSTEQSKAARSNEKLQSERWLSRDLQRAKIPIGAKFQAVIPDWIGRPPIGRGRQNTCQCERPQSAECVRCHIAEKRQQLKCELGRAFHDWGFESMGEEVAFSWTEEEEKKFRDIVFKNQPSLNKNFWDELNLNFPYKTKKSLVSYYFNVFLLGWRRYQNYVTPKNIDSDDEVTEFDFTRHSFQNHSSSEWAMDIDEDDGQMLH</sequence>
<dbReference type="SMART" id="SM01014">
    <property type="entry name" value="ARID"/>
    <property type="match status" value="1"/>
</dbReference>
<dbReference type="Pfam" id="PF01388">
    <property type="entry name" value="ARID"/>
    <property type="match status" value="1"/>
</dbReference>
<dbReference type="EMBL" id="JACMSC010000006">
    <property type="protein sequence ID" value="KAG6518324.1"/>
    <property type="molecule type" value="Genomic_DNA"/>
</dbReference>